<keyword evidence="13" id="KW-1185">Reference proteome</keyword>
<evidence type="ECO:0000259" key="10">
    <source>
        <dbReference type="Pfam" id="PF01035"/>
    </source>
</evidence>
<evidence type="ECO:0000256" key="3">
    <source>
        <dbReference type="ARBA" id="ARBA00022490"/>
    </source>
</evidence>
<gene>
    <name evidence="12" type="ORF">C8N28_2407</name>
</gene>
<dbReference type="InterPro" id="IPR036388">
    <property type="entry name" value="WH-like_DNA-bd_sf"/>
</dbReference>
<dbReference type="AlphaFoldDB" id="A0A4R1LPJ2"/>
<dbReference type="InterPro" id="IPR023546">
    <property type="entry name" value="MGMT"/>
</dbReference>
<evidence type="ECO:0000256" key="7">
    <source>
        <dbReference type="ARBA" id="ARBA00023204"/>
    </source>
</evidence>
<dbReference type="OrthoDB" id="9802228at2"/>
<dbReference type="HAMAP" id="MF_00772">
    <property type="entry name" value="OGT"/>
    <property type="match status" value="1"/>
</dbReference>
<evidence type="ECO:0000256" key="5">
    <source>
        <dbReference type="ARBA" id="ARBA00022679"/>
    </source>
</evidence>
<evidence type="ECO:0000256" key="9">
    <source>
        <dbReference type="HAMAP-Rule" id="MF_00772"/>
    </source>
</evidence>
<keyword evidence="6 9" id="KW-0227">DNA damage</keyword>
<dbReference type="PROSITE" id="PS00374">
    <property type="entry name" value="MGMT"/>
    <property type="match status" value="1"/>
</dbReference>
<dbReference type="Pfam" id="PF01035">
    <property type="entry name" value="DNA_binding_1"/>
    <property type="match status" value="1"/>
</dbReference>
<keyword evidence="3 9" id="KW-0963">Cytoplasm</keyword>
<evidence type="ECO:0000313" key="13">
    <source>
        <dbReference type="Proteomes" id="UP000294616"/>
    </source>
</evidence>
<keyword evidence="4 9" id="KW-0489">Methyltransferase</keyword>
<evidence type="ECO:0000256" key="4">
    <source>
        <dbReference type="ARBA" id="ARBA00022603"/>
    </source>
</evidence>
<comment type="function">
    <text evidence="9">Involved in the cellular defense against the biological effects of O6-methylguanine (O6-MeG) and O4-methylthymine (O4-MeT) in DNA. Repairs the methylated nucleobase in DNA by stoichiometrically transferring the methyl group to a cysteine residue in the enzyme. This is a suicide reaction: the enzyme is irreversibly inactivated.</text>
</comment>
<protein>
    <recommendedName>
        <fullName evidence="9">Methylated-DNA--protein-cysteine methyltransferase</fullName>
        <ecNumber evidence="9">2.1.1.63</ecNumber>
    </recommendedName>
    <alternativeName>
        <fullName evidence="9">6-O-methylguanine-DNA methyltransferase</fullName>
        <shortName evidence="9">MGMT</shortName>
    </alternativeName>
    <alternativeName>
        <fullName evidence="9">O-6-methylguanine-DNA-alkyltransferase</fullName>
    </alternativeName>
</protein>
<dbReference type="InterPro" id="IPR036217">
    <property type="entry name" value="MethylDNA_cys_MeTrfase_DNAb"/>
</dbReference>
<dbReference type="Pfam" id="PF02870">
    <property type="entry name" value="Methyltransf_1N"/>
    <property type="match status" value="1"/>
</dbReference>
<dbReference type="InterPro" id="IPR001497">
    <property type="entry name" value="MethylDNA_cys_MeTrfase_AS"/>
</dbReference>
<comment type="catalytic activity">
    <reaction evidence="8 9">
        <text>a 6-O-methyl-2'-deoxyguanosine in DNA + L-cysteinyl-[protein] = S-methyl-L-cysteinyl-[protein] + a 2'-deoxyguanosine in DNA</text>
        <dbReference type="Rhea" id="RHEA:24000"/>
        <dbReference type="Rhea" id="RHEA-COMP:10131"/>
        <dbReference type="Rhea" id="RHEA-COMP:10132"/>
        <dbReference type="Rhea" id="RHEA-COMP:11367"/>
        <dbReference type="Rhea" id="RHEA-COMP:11368"/>
        <dbReference type="ChEBI" id="CHEBI:29950"/>
        <dbReference type="ChEBI" id="CHEBI:82612"/>
        <dbReference type="ChEBI" id="CHEBI:85445"/>
        <dbReference type="ChEBI" id="CHEBI:85448"/>
        <dbReference type="EC" id="2.1.1.63"/>
    </reaction>
</comment>
<organism evidence="12 13">
    <name type="scientific">Albibacterium bauzanense</name>
    <dbReference type="NCBI Taxonomy" id="653929"/>
    <lineage>
        <taxon>Bacteria</taxon>
        <taxon>Pseudomonadati</taxon>
        <taxon>Bacteroidota</taxon>
        <taxon>Sphingobacteriia</taxon>
        <taxon>Sphingobacteriales</taxon>
        <taxon>Sphingobacteriaceae</taxon>
        <taxon>Albibacterium</taxon>
    </lineage>
</organism>
<evidence type="ECO:0000256" key="8">
    <source>
        <dbReference type="ARBA" id="ARBA00049348"/>
    </source>
</evidence>
<reference evidence="12 13" key="1">
    <citation type="submission" date="2019-03" db="EMBL/GenBank/DDBJ databases">
        <title>Genomic Encyclopedia of Archaeal and Bacterial Type Strains, Phase II (KMG-II): from individual species to whole genera.</title>
        <authorList>
            <person name="Goeker M."/>
        </authorList>
    </citation>
    <scope>NUCLEOTIDE SEQUENCE [LARGE SCALE GENOMIC DNA]</scope>
    <source>
        <strain evidence="12 13">DSM 22554</strain>
    </source>
</reference>
<dbReference type="NCBIfam" id="TIGR00589">
    <property type="entry name" value="ogt"/>
    <property type="match status" value="1"/>
</dbReference>
<dbReference type="InterPro" id="IPR014048">
    <property type="entry name" value="MethylDNA_cys_MeTrfase_DNA-bd"/>
</dbReference>
<dbReference type="EC" id="2.1.1.63" evidence="9"/>
<feature type="active site" description="Nucleophile; methyl group acceptor" evidence="9">
    <location>
        <position position="167"/>
    </location>
</feature>
<dbReference type="Proteomes" id="UP000294616">
    <property type="component" value="Unassembled WGS sequence"/>
</dbReference>
<dbReference type="EMBL" id="SMGO01000003">
    <property type="protein sequence ID" value="TCK80662.1"/>
    <property type="molecule type" value="Genomic_DNA"/>
</dbReference>
<dbReference type="GO" id="GO:0003908">
    <property type="term" value="F:methylated-DNA-[protein]-cysteine S-methyltransferase activity"/>
    <property type="evidence" value="ECO:0007669"/>
    <property type="project" value="UniProtKB-UniRule"/>
</dbReference>
<comment type="catalytic activity">
    <reaction evidence="1 9">
        <text>a 4-O-methyl-thymidine in DNA + L-cysteinyl-[protein] = a thymidine in DNA + S-methyl-L-cysteinyl-[protein]</text>
        <dbReference type="Rhea" id="RHEA:53428"/>
        <dbReference type="Rhea" id="RHEA-COMP:10131"/>
        <dbReference type="Rhea" id="RHEA-COMP:10132"/>
        <dbReference type="Rhea" id="RHEA-COMP:13555"/>
        <dbReference type="Rhea" id="RHEA-COMP:13556"/>
        <dbReference type="ChEBI" id="CHEBI:29950"/>
        <dbReference type="ChEBI" id="CHEBI:82612"/>
        <dbReference type="ChEBI" id="CHEBI:137386"/>
        <dbReference type="ChEBI" id="CHEBI:137387"/>
        <dbReference type="EC" id="2.1.1.63"/>
    </reaction>
</comment>
<evidence type="ECO:0000256" key="2">
    <source>
        <dbReference type="ARBA" id="ARBA00008711"/>
    </source>
</evidence>
<comment type="similarity">
    <text evidence="2 9">Belongs to the MGMT family.</text>
</comment>
<dbReference type="CDD" id="cd06445">
    <property type="entry name" value="ATase"/>
    <property type="match status" value="1"/>
</dbReference>
<proteinExistence type="inferred from homology"/>
<dbReference type="GO" id="GO:0032259">
    <property type="term" value="P:methylation"/>
    <property type="evidence" value="ECO:0007669"/>
    <property type="project" value="UniProtKB-KW"/>
</dbReference>
<dbReference type="GO" id="GO:0006307">
    <property type="term" value="P:DNA alkylation repair"/>
    <property type="evidence" value="ECO:0007669"/>
    <property type="project" value="UniProtKB-UniRule"/>
</dbReference>
<evidence type="ECO:0000313" key="12">
    <source>
        <dbReference type="EMBL" id="TCK80662.1"/>
    </source>
</evidence>
<comment type="subcellular location">
    <subcellularLocation>
        <location evidence="9">Cytoplasm</location>
    </subcellularLocation>
</comment>
<comment type="caution">
    <text evidence="12">The sequence shown here is derived from an EMBL/GenBank/DDBJ whole genome shotgun (WGS) entry which is preliminary data.</text>
</comment>
<dbReference type="Gene3D" id="3.30.160.70">
    <property type="entry name" value="Methylated DNA-protein cysteine methyltransferase domain"/>
    <property type="match status" value="1"/>
</dbReference>
<dbReference type="Gene3D" id="1.10.10.10">
    <property type="entry name" value="Winged helix-like DNA-binding domain superfamily/Winged helix DNA-binding domain"/>
    <property type="match status" value="1"/>
</dbReference>
<dbReference type="PANTHER" id="PTHR10815">
    <property type="entry name" value="METHYLATED-DNA--PROTEIN-CYSTEINE METHYLTRANSFERASE"/>
    <property type="match status" value="1"/>
</dbReference>
<dbReference type="SUPFAM" id="SSF46767">
    <property type="entry name" value="Methylated DNA-protein cysteine methyltransferase, C-terminal domain"/>
    <property type="match status" value="1"/>
</dbReference>
<evidence type="ECO:0000259" key="11">
    <source>
        <dbReference type="Pfam" id="PF02870"/>
    </source>
</evidence>
<accession>A0A4R1LPJ2</accession>
<dbReference type="PANTHER" id="PTHR10815:SF5">
    <property type="entry name" value="METHYLATED-DNA--PROTEIN-CYSTEINE METHYLTRANSFERASE"/>
    <property type="match status" value="1"/>
</dbReference>
<feature type="domain" description="Methylguanine DNA methyltransferase ribonuclease-like" evidence="11">
    <location>
        <begin position="40"/>
        <end position="111"/>
    </location>
</feature>
<feature type="domain" description="Methylated-DNA-[protein]-cysteine S-methyltransferase DNA binding" evidence="10">
    <location>
        <begin position="116"/>
        <end position="194"/>
    </location>
</feature>
<evidence type="ECO:0000256" key="1">
    <source>
        <dbReference type="ARBA" id="ARBA00001286"/>
    </source>
</evidence>
<name>A0A4R1LPJ2_9SPHI</name>
<sequence>MNNQLAANGIEFANKYHPLFQNNSSYLNGVNSISIIEILTPLGPMLAGATSEGICLLEFVNRVKLGKEFIELQELLNAAILPGRNKHLDQLESELNEYFKGELKAFSVPLHTPGNEFSKSVWKTLQEIPYGKTISYKEQAEMMNNPKAIRAIASTNGRNRLAIVIPCHRVIGSNGTMTGYAAGVEKKKWLLRFELEHSEKEEGYLF</sequence>
<keyword evidence="7 9" id="KW-0234">DNA repair</keyword>
<dbReference type="GO" id="GO:0005737">
    <property type="term" value="C:cytoplasm"/>
    <property type="evidence" value="ECO:0007669"/>
    <property type="project" value="UniProtKB-SubCell"/>
</dbReference>
<dbReference type="InterPro" id="IPR008332">
    <property type="entry name" value="MethylG_MeTrfase_N"/>
</dbReference>
<dbReference type="RefSeq" id="WP_132225205.1">
    <property type="nucleotide sequence ID" value="NZ_SMGO01000003.1"/>
</dbReference>
<keyword evidence="5 9" id="KW-0808">Transferase</keyword>
<comment type="miscellaneous">
    <text evidence="9">This enzyme catalyzes only one turnover and therefore is not strictly catalytic. According to one definition, an enzyme is a biocatalyst that acts repeatedly and over many reaction cycles.</text>
</comment>
<dbReference type="FunFam" id="1.10.10.10:FF:000214">
    <property type="entry name" value="Methylated-DNA--protein-cysteine methyltransferase"/>
    <property type="match status" value="1"/>
</dbReference>
<dbReference type="SUPFAM" id="SSF53155">
    <property type="entry name" value="Methylated DNA-protein cysteine methyltransferase domain"/>
    <property type="match status" value="1"/>
</dbReference>
<dbReference type="InterPro" id="IPR036631">
    <property type="entry name" value="MGMT_N_sf"/>
</dbReference>
<evidence type="ECO:0000256" key="6">
    <source>
        <dbReference type="ARBA" id="ARBA00022763"/>
    </source>
</evidence>